<dbReference type="Proteomes" id="UP001231587">
    <property type="component" value="Unassembled WGS sequence"/>
</dbReference>
<keyword evidence="1" id="KW-1133">Transmembrane helix</keyword>
<proteinExistence type="predicted"/>
<keyword evidence="1" id="KW-0472">Membrane</keyword>
<evidence type="ECO:0000313" key="4">
    <source>
        <dbReference type="Proteomes" id="UP001138672"/>
    </source>
</evidence>
<protein>
    <submittedName>
        <fullName evidence="2">ABC-type Fe3+ transport system permease subunit</fullName>
    </submittedName>
</protein>
<evidence type="ECO:0000313" key="3">
    <source>
        <dbReference type="EMBL" id="MDQ0336108.1"/>
    </source>
</evidence>
<dbReference type="AlphaFoldDB" id="A0A9X1CD63"/>
<reference evidence="2" key="1">
    <citation type="submission" date="2021-03" db="EMBL/GenBank/DDBJ databases">
        <title>Genomic Encyclopedia of Type Strains, Phase IV (KMG-IV): sequencing the most valuable type-strain genomes for metagenomic binning, comparative biology and taxonomic classification.</title>
        <authorList>
            <person name="Goeker M."/>
        </authorList>
    </citation>
    <scope>NUCLEOTIDE SEQUENCE</scope>
    <source>
        <strain evidence="2">DSM 15523</strain>
        <strain evidence="3 5">DSM 16476</strain>
    </source>
</reference>
<dbReference type="RefSeq" id="WP_157486371.1">
    <property type="nucleotide sequence ID" value="NZ_JAGGJQ010000008.1"/>
</dbReference>
<gene>
    <name evidence="2" type="ORF">J2Z56_002926</name>
    <name evidence="3" type="ORF">J2Z57_002561</name>
</gene>
<organism evidence="2 4">
    <name type="scientific">Formosa algae</name>
    <dbReference type="NCBI Taxonomy" id="225843"/>
    <lineage>
        <taxon>Bacteria</taxon>
        <taxon>Pseudomonadati</taxon>
        <taxon>Bacteroidota</taxon>
        <taxon>Flavobacteriia</taxon>
        <taxon>Flavobacteriales</taxon>
        <taxon>Flavobacteriaceae</taxon>
        <taxon>Formosa</taxon>
    </lineage>
</organism>
<accession>A0A9X1CD63</accession>
<dbReference type="Proteomes" id="UP001138672">
    <property type="component" value="Unassembled WGS sequence"/>
</dbReference>
<dbReference type="EMBL" id="JAUSUU010000008">
    <property type="protein sequence ID" value="MDQ0336108.1"/>
    <property type="molecule type" value="Genomic_DNA"/>
</dbReference>
<feature type="transmembrane region" description="Helical" evidence="1">
    <location>
        <begin position="41"/>
        <end position="65"/>
    </location>
</feature>
<dbReference type="EMBL" id="JAGGJQ010000008">
    <property type="protein sequence ID" value="MBP1840995.1"/>
    <property type="molecule type" value="Genomic_DNA"/>
</dbReference>
<keyword evidence="5" id="KW-1185">Reference proteome</keyword>
<evidence type="ECO:0000256" key="1">
    <source>
        <dbReference type="SAM" id="Phobius"/>
    </source>
</evidence>
<sequence>MSKPTKKPHLLLWFSIPLIMVIGLRSPNKSLSINIYDTYVVFSATDLTIAISVLLGLIGLGYWIIQKTSRKLT</sequence>
<evidence type="ECO:0000313" key="5">
    <source>
        <dbReference type="Proteomes" id="UP001231587"/>
    </source>
</evidence>
<evidence type="ECO:0000313" key="2">
    <source>
        <dbReference type="EMBL" id="MBP1840995.1"/>
    </source>
</evidence>
<name>A0A9X1CD63_9FLAO</name>
<dbReference type="OrthoDB" id="1376924at2"/>
<keyword evidence="1" id="KW-0812">Transmembrane</keyword>
<comment type="caution">
    <text evidence="2">The sequence shown here is derived from an EMBL/GenBank/DDBJ whole genome shotgun (WGS) entry which is preliminary data.</text>
</comment>